<accession>A0A316ZCB0</accession>
<dbReference type="PANTHER" id="PTHR44942">
    <property type="entry name" value="METHYLTRANSF_11 DOMAIN-CONTAINING PROTEIN"/>
    <property type="match status" value="1"/>
</dbReference>
<dbReference type="OrthoDB" id="66144at2759"/>
<keyword evidence="3 5" id="KW-0808">Transferase</keyword>
<evidence type="ECO:0000259" key="4">
    <source>
        <dbReference type="Pfam" id="PF08241"/>
    </source>
</evidence>
<evidence type="ECO:0000256" key="2">
    <source>
        <dbReference type="ARBA" id="ARBA00022603"/>
    </source>
</evidence>
<sequence>MQRVLLPRLLTHLTHTRAFASMTQMHPLARSGFDASGASGLYDRARPSYPPQAIEALLAAPQPPVAAGARFKIAELGSGTGICTRVLLDTLGSARLERLTAVEPSAGMREGWETAVRPLAERAAGDAQVQCIEGSFENFDAGSDNDIVLVAQAWHWTRDFDGAIAECAKALRPGGVLALLWNLEDRDGAAWVGGVRDLYEVYEAGTPQYRHMYWREPTNNSPSMAAFEKLEPQHWTRTIPTTVEGVKDRILSKSYITVSPKDEQEKLAANVEKLLTDEKTEKTWINKEEGTFEYPYRTDLHLYRKK</sequence>
<reference evidence="5 6" key="1">
    <citation type="journal article" date="2018" name="Mol. Biol. Evol.">
        <title>Broad Genomic Sampling Reveals a Smut Pathogenic Ancestry of the Fungal Clade Ustilaginomycotina.</title>
        <authorList>
            <person name="Kijpornyongpan T."/>
            <person name="Mondo S.J."/>
            <person name="Barry K."/>
            <person name="Sandor L."/>
            <person name="Lee J."/>
            <person name="Lipzen A."/>
            <person name="Pangilinan J."/>
            <person name="LaButti K."/>
            <person name="Hainaut M."/>
            <person name="Henrissat B."/>
            <person name="Grigoriev I.V."/>
            <person name="Spatafora J.W."/>
            <person name="Aime M.C."/>
        </authorList>
    </citation>
    <scope>NUCLEOTIDE SEQUENCE [LARGE SCALE GENOMIC DNA]</scope>
    <source>
        <strain evidence="5 6">MCA 4186</strain>
    </source>
</reference>
<dbReference type="Proteomes" id="UP000245946">
    <property type="component" value="Unassembled WGS sequence"/>
</dbReference>
<dbReference type="STRING" id="58919.A0A316ZCB0"/>
<dbReference type="InterPro" id="IPR051052">
    <property type="entry name" value="Diverse_substrate_MTase"/>
</dbReference>
<dbReference type="GeneID" id="37269998"/>
<name>A0A316ZCB0_9BASI</name>
<dbReference type="GO" id="GO:0008757">
    <property type="term" value="F:S-adenosylmethionine-dependent methyltransferase activity"/>
    <property type="evidence" value="ECO:0007669"/>
    <property type="project" value="InterPro"/>
</dbReference>
<dbReference type="InterPro" id="IPR013216">
    <property type="entry name" value="Methyltransf_11"/>
</dbReference>
<dbReference type="GO" id="GO:0032259">
    <property type="term" value="P:methylation"/>
    <property type="evidence" value="ECO:0007669"/>
    <property type="project" value="UniProtKB-KW"/>
</dbReference>
<dbReference type="AlphaFoldDB" id="A0A316ZCB0"/>
<evidence type="ECO:0000256" key="3">
    <source>
        <dbReference type="ARBA" id="ARBA00022679"/>
    </source>
</evidence>
<dbReference type="CDD" id="cd02440">
    <property type="entry name" value="AdoMet_MTases"/>
    <property type="match status" value="1"/>
</dbReference>
<dbReference type="PANTHER" id="PTHR44942:SF4">
    <property type="entry name" value="METHYLTRANSFERASE TYPE 11 DOMAIN-CONTAINING PROTEIN"/>
    <property type="match status" value="1"/>
</dbReference>
<dbReference type="Pfam" id="PF08241">
    <property type="entry name" value="Methyltransf_11"/>
    <property type="match status" value="1"/>
</dbReference>
<keyword evidence="2 5" id="KW-0489">Methyltransferase</keyword>
<dbReference type="RefSeq" id="XP_025598194.1">
    <property type="nucleotide sequence ID" value="XM_025742454.1"/>
</dbReference>
<evidence type="ECO:0000313" key="6">
    <source>
        <dbReference type="Proteomes" id="UP000245946"/>
    </source>
</evidence>
<comment type="similarity">
    <text evidence="1">Belongs to the methyltransferase superfamily.</text>
</comment>
<proteinExistence type="inferred from homology"/>
<evidence type="ECO:0000256" key="1">
    <source>
        <dbReference type="ARBA" id="ARBA00008361"/>
    </source>
</evidence>
<dbReference type="EMBL" id="KZ819293">
    <property type="protein sequence ID" value="PWN97915.1"/>
    <property type="molecule type" value="Genomic_DNA"/>
</dbReference>
<evidence type="ECO:0000313" key="5">
    <source>
        <dbReference type="EMBL" id="PWN97915.1"/>
    </source>
</evidence>
<dbReference type="SUPFAM" id="SSF53335">
    <property type="entry name" value="S-adenosyl-L-methionine-dependent methyltransferases"/>
    <property type="match status" value="1"/>
</dbReference>
<dbReference type="InterPro" id="IPR029063">
    <property type="entry name" value="SAM-dependent_MTases_sf"/>
</dbReference>
<dbReference type="Gene3D" id="3.40.50.150">
    <property type="entry name" value="Vaccinia Virus protein VP39"/>
    <property type="match status" value="1"/>
</dbReference>
<keyword evidence="6" id="KW-1185">Reference proteome</keyword>
<feature type="domain" description="Methyltransferase type 11" evidence="4">
    <location>
        <begin position="75"/>
        <end position="178"/>
    </location>
</feature>
<gene>
    <name evidence="5" type="ORF">FA09DRAFT_330078</name>
</gene>
<organism evidence="5 6">
    <name type="scientific">Tilletiopsis washingtonensis</name>
    <dbReference type="NCBI Taxonomy" id="58919"/>
    <lineage>
        <taxon>Eukaryota</taxon>
        <taxon>Fungi</taxon>
        <taxon>Dikarya</taxon>
        <taxon>Basidiomycota</taxon>
        <taxon>Ustilaginomycotina</taxon>
        <taxon>Exobasidiomycetes</taxon>
        <taxon>Entylomatales</taxon>
        <taxon>Entylomatales incertae sedis</taxon>
        <taxon>Tilletiopsis</taxon>
    </lineage>
</organism>
<protein>
    <submittedName>
        <fullName evidence="5">S-adenosyl-L-methionine-dependent methyltransferase</fullName>
    </submittedName>
</protein>